<evidence type="ECO:0000256" key="8">
    <source>
        <dbReference type="ARBA" id="ARBA00054043"/>
    </source>
</evidence>
<comment type="caution">
    <text evidence="16">The sequence shown here is derived from an EMBL/GenBank/DDBJ whole genome shotgun (WGS) entry which is preliminary data.</text>
</comment>
<dbReference type="InterPro" id="IPR042203">
    <property type="entry name" value="Leu/Phe-tRNA_Trfase_C"/>
</dbReference>
<dbReference type="GO" id="GO:0005737">
    <property type="term" value="C:cytoplasm"/>
    <property type="evidence" value="ECO:0007669"/>
    <property type="project" value="UniProtKB-SubCell"/>
</dbReference>
<dbReference type="EC" id="2.3.2.6" evidence="10 15"/>
<evidence type="ECO:0000256" key="1">
    <source>
        <dbReference type="ARBA" id="ARBA00004496"/>
    </source>
</evidence>
<keyword evidence="3 15" id="KW-0808">Transferase</keyword>
<evidence type="ECO:0000256" key="3">
    <source>
        <dbReference type="ARBA" id="ARBA00022679"/>
    </source>
</evidence>
<dbReference type="Proteomes" id="UP000325302">
    <property type="component" value="Unassembled WGS sequence"/>
</dbReference>
<comment type="similarity">
    <text evidence="9 15">Belongs to the L/F-transferase family.</text>
</comment>
<dbReference type="GO" id="GO:0030163">
    <property type="term" value="P:protein catabolic process"/>
    <property type="evidence" value="ECO:0007669"/>
    <property type="project" value="UniProtKB-UniRule"/>
</dbReference>
<comment type="function">
    <text evidence="8 15">Functions in the N-end rule pathway of protein degradation where it conjugates Leu, Phe and, less efficiently, Met from aminoacyl-tRNAs to the N-termini of proteins containing an N-terminal arginine or lysine.</text>
</comment>
<dbReference type="HAMAP" id="MF_00688">
    <property type="entry name" value="Leu_Phe_trans"/>
    <property type="match status" value="1"/>
</dbReference>
<evidence type="ECO:0000256" key="11">
    <source>
        <dbReference type="ARBA" id="ARBA00074372"/>
    </source>
</evidence>
<organism evidence="16 17">
    <name type="scientific">Nitrincola tapanii</name>
    <dbReference type="NCBI Taxonomy" id="1708751"/>
    <lineage>
        <taxon>Bacteria</taxon>
        <taxon>Pseudomonadati</taxon>
        <taxon>Pseudomonadota</taxon>
        <taxon>Gammaproteobacteria</taxon>
        <taxon>Oceanospirillales</taxon>
        <taxon>Oceanospirillaceae</taxon>
        <taxon>Nitrincola</taxon>
    </lineage>
</organism>
<evidence type="ECO:0000256" key="4">
    <source>
        <dbReference type="ARBA" id="ARBA00023315"/>
    </source>
</evidence>
<dbReference type="GO" id="GO:0008914">
    <property type="term" value="F:leucyl-tRNA--protein transferase activity"/>
    <property type="evidence" value="ECO:0007669"/>
    <property type="project" value="UniProtKB-UniRule"/>
</dbReference>
<evidence type="ECO:0000256" key="6">
    <source>
        <dbReference type="ARBA" id="ARBA00050652"/>
    </source>
</evidence>
<evidence type="ECO:0000256" key="12">
    <source>
        <dbReference type="ARBA" id="ARBA00077136"/>
    </source>
</evidence>
<evidence type="ECO:0000313" key="17">
    <source>
        <dbReference type="Proteomes" id="UP000325302"/>
    </source>
</evidence>
<dbReference type="EMBL" id="SMRS01000003">
    <property type="protein sequence ID" value="KAA0875395.1"/>
    <property type="molecule type" value="Genomic_DNA"/>
</dbReference>
<evidence type="ECO:0000313" key="16">
    <source>
        <dbReference type="EMBL" id="KAA0875395.1"/>
    </source>
</evidence>
<dbReference type="PANTHER" id="PTHR30098:SF2">
    <property type="entry name" value="LEUCYL_PHENYLALANYL-TRNA--PROTEIN TRANSFERASE"/>
    <property type="match status" value="1"/>
</dbReference>
<protein>
    <recommendedName>
        <fullName evidence="11 15">Leucyl/phenylalanyl-tRNA--protein transferase</fullName>
        <ecNumber evidence="10 15">2.3.2.6</ecNumber>
    </recommendedName>
    <alternativeName>
        <fullName evidence="12 15">L/F-transferase</fullName>
    </alternativeName>
    <alternativeName>
        <fullName evidence="13 15">Leucyltransferase</fullName>
    </alternativeName>
    <alternativeName>
        <fullName evidence="14 15">Phenyalanyltransferase</fullName>
    </alternativeName>
</protein>
<proteinExistence type="inferred from homology"/>
<dbReference type="RefSeq" id="WP_149390402.1">
    <property type="nucleotide sequence ID" value="NZ_SMRS01000003.1"/>
</dbReference>
<dbReference type="AlphaFoldDB" id="A0A5A9W5E7"/>
<comment type="catalytic activity">
    <reaction evidence="5 15">
        <text>L-phenylalanyl-tRNA(Phe) + an N-terminal L-alpha-aminoacyl-[protein] = an N-terminal L-phenylalanyl-L-alpha-aminoacyl-[protein] + tRNA(Phe)</text>
        <dbReference type="Rhea" id="RHEA:43632"/>
        <dbReference type="Rhea" id="RHEA-COMP:9668"/>
        <dbReference type="Rhea" id="RHEA-COMP:9699"/>
        <dbReference type="Rhea" id="RHEA-COMP:10636"/>
        <dbReference type="Rhea" id="RHEA-COMP:10637"/>
        <dbReference type="ChEBI" id="CHEBI:78442"/>
        <dbReference type="ChEBI" id="CHEBI:78531"/>
        <dbReference type="ChEBI" id="CHEBI:78597"/>
        <dbReference type="ChEBI" id="CHEBI:83561"/>
        <dbReference type="EC" id="2.3.2.6"/>
    </reaction>
</comment>
<evidence type="ECO:0000256" key="5">
    <source>
        <dbReference type="ARBA" id="ARBA00050607"/>
    </source>
</evidence>
<reference evidence="16 17" key="1">
    <citation type="submission" date="2019-03" db="EMBL/GenBank/DDBJ databases">
        <title>Nitrincola sp. nov. isolated from an Indian soda lake.</title>
        <authorList>
            <person name="Joshi A."/>
            <person name="Thite S.V."/>
            <person name="Joseph N."/>
            <person name="Dhotre D."/>
            <person name="Moorthy M."/>
            <person name="Shouche Y.S."/>
        </authorList>
    </citation>
    <scope>NUCLEOTIDE SEQUENCE [LARGE SCALE GENOMIC DNA]</scope>
    <source>
        <strain evidence="16 17">MEB193</strain>
    </source>
</reference>
<comment type="subcellular location">
    <subcellularLocation>
        <location evidence="1 15">Cytoplasm</location>
    </subcellularLocation>
</comment>
<keyword evidence="4 15" id="KW-0012">Acyltransferase</keyword>
<comment type="catalytic activity">
    <reaction evidence="7 15">
        <text>N-terminal L-lysyl-[protein] + L-leucyl-tRNA(Leu) = N-terminal L-leucyl-L-lysyl-[protein] + tRNA(Leu) + H(+)</text>
        <dbReference type="Rhea" id="RHEA:12340"/>
        <dbReference type="Rhea" id="RHEA-COMP:9613"/>
        <dbReference type="Rhea" id="RHEA-COMP:9622"/>
        <dbReference type="Rhea" id="RHEA-COMP:12670"/>
        <dbReference type="Rhea" id="RHEA-COMP:12671"/>
        <dbReference type="ChEBI" id="CHEBI:15378"/>
        <dbReference type="ChEBI" id="CHEBI:65249"/>
        <dbReference type="ChEBI" id="CHEBI:78442"/>
        <dbReference type="ChEBI" id="CHEBI:78494"/>
        <dbReference type="ChEBI" id="CHEBI:133043"/>
        <dbReference type="EC" id="2.3.2.6"/>
    </reaction>
</comment>
<sequence>MIPWLHPQSLAFPSVDQALREPDGLLAAGGDLSPERLLSAYRQGIFPWFNPGEPILWWSPDPRCVLYPQQLHLSRSLRKKLKKNLFQVTFDTCFSRVIQACADVRQKQTGTWISPEIQSAYTTLHQQGIAHSVEVWQEQELVGGLYGLALGRVFFGESMFSDRSDASKTALAFLCHHLNAWGFHLIDCQVYNPHLESLGARLIPRAVFSQHLQQHALTNHLAAWTPQFSTSDIIGVEHD</sequence>
<dbReference type="InterPro" id="IPR016181">
    <property type="entry name" value="Acyl_CoA_acyltransferase"/>
</dbReference>
<gene>
    <name evidence="15" type="primary">aat</name>
    <name evidence="16" type="ORF">E1H14_05255</name>
</gene>
<dbReference type="Gene3D" id="3.30.70.3550">
    <property type="entry name" value="Leucyl/phenylalanyl-tRNA-protein transferase, N-terminal domain"/>
    <property type="match status" value="1"/>
</dbReference>
<dbReference type="InterPro" id="IPR004616">
    <property type="entry name" value="Leu/Phe-tRNA_Trfase"/>
</dbReference>
<comment type="catalytic activity">
    <reaction evidence="6 15">
        <text>N-terminal L-arginyl-[protein] + L-leucyl-tRNA(Leu) = N-terminal L-leucyl-L-arginyl-[protein] + tRNA(Leu) + H(+)</text>
        <dbReference type="Rhea" id="RHEA:50416"/>
        <dbReference type="Rhea" id="RHEA-COMP:9613"/>
        <dbReference type="Rhea" id="RHEA-COMP:9622"/>
        <dbReference type="Rhea" id="RHEA-COMP:12672"/>
        <dbReference type="Rhea" id="RHEA-COMP:12673"/>
        <dbReference type="ChEBI" id="CHEBI:15378"/>
        <dbReference type="ChEBI" id="CHEBI:64719"/>
        <dbReference type="ChEBI" id="CHEBI:78442"/>
        <dbReference type="ChEBI" id="CHEBI:78494"/>
        <dbReference type="ChEBI" id="CHEBI:133044"/>
        <dbReference type="EC" id="2.3.2.6"/>
    </reaction>
</comment>
<keyword evidence="17" id="KW-1185">Reference proteome</keyword>
<evidence type="ECO:0000256" key="14">
    <source>
        <dbReference type="ARBA" id="ARBA00083640"/>
    </source>
</evidence>
<accession>A0A5A9W5E7</accession>
<evidence type="ECO:0000256" key="13">
    <source>
        <dbReference type="ARBA" id="ARBA00077165"/>
    </source>
</evidence>
<keyword evidence="2 15" id="KW-0963">Cytoplasm</keyword>
<dbReference type="NCBIfam" id="TIGR00667">
    <property type="entry name" value="aat"/>
    <property type="match status" value="1"/>
</dbReference>
<evidence type="ECO:0000256" key="9">
    <source>
        <dbReference type="ARBA" id="ARBA00061535"/>
    </source>
</evidence>
<dbReference type="SUPFAM" id="SSF55729">
    <property type="entry name" value="Acyl-CoA N-acyltransferases (Nat)"/>
    <property type="match status" value="1"/>
</dbReference>
<dbReference type="Gene3D" id="3.40.630.70">
    <property type="entry name" value="Leucyl/phenylalanyl-tRNA-protein transferase, C-terminal domain"/>
    <property type="match status" value="1"/>
</dbReference>
<evidence type="ECO:0000256" key="7">
    <source>
        <dbReference type="ARBA" id="ARBA00051538"/>
    </source>
</evidence>
<dbReference type="PANTHER" id="PTHR30098">
    <property type="entry name" value="LEUCYL/PHENYLALANYL-TRNA--PROTEIN TRANSFERASE"/>
    <property type="match status" value="1"/>
</dbReference>
<dbReference type="FunFam" id="3.40.630.70:FF:000001">
    <property type="entry name" value="Leucyl/phenylalanyl-tRNA--protein transferase"/>
    <property type="match status" value="1"/>
</dbReference>
<evidence type="ECO:0000256" key="2">
    <source>
        <dbReference type="ARBA" id="ARBA00022490"/>
    </source>
</evidence>
<evidence type="ECO:0000256" key="10">
    <source>
        <dbReference type="ARBA" id="ARBA00066767"/>
    </source>
</evidence>
<name>A0A5A9W5E7_9GAMM</name>
<dbReference type="OrthoDB" id="9790282at2"/>
<dbReference type="Pfam" id="PF03588">
    <property type="entry name" value="Leu_Phe_trans"/>
    <property type="match status" value="1"/>
</dbReference>
<dbReference type="InterPro" id="IPR042221">
    <property type="entry name" value="Leu/Phe-tRNA_Trfase_N"/>
</dbReference>
<evidence type="ECO:0000256" key="15">
    <source>
        <dbReference type="HAMAP-Rule" id="MF_00688"/>
    </source>
</evidence>
<dbReference type="FunFam" id="3.30.70.3550:FF:000001">
    <property type="entry name" value="Leucyl/phenylalanyl-tRNA--protein transferase"/>
    <property type="match status" value="1"/>
</dbReference>